<keyword evidence="6 8" id="KW-0472">Membrane</keyword>
<comment type="similarity">
    <text evidence="2 7">Belongs to the major facilitator superfamily. Sugar transporter (TC 2.A.1.1) family.</text>
</comment>
<keyword evidence="11" id="KW-1185">Reference proteome</keyword>
<dbReference type="SUPFAM" id="SSF103473">
    <property type="entry name" value="MFS general substrate transporter"/>
    <property type="match status" value="1"/>
</dbReference>
<evidence type="ECO:0000256" key="7">
    <source>
        <dbReference type="RuleBase" id="RU003346"/>
    </source>
</evidence>
<dbReference type="FunFam" id="1.20.1250.20:FF:000090">
    <property type="entry name" value="MFS sugar transporter, putative"/>
    <property type="match status" value="1"/>
</dbReference>
<feature type="transmembrane region" description="Helical" evidence="8">
    <location>
        <begin position="435"/>
        <end position="456"/>
    </location>
</feature>
<dbReference type="GO" id="GO:0016020">
    <property type="term" value="C:membrane"/>
    <property type="evidence" value="ECO:0007669"/>
    <property type="project" value="UniProtKB-SubCell"/>
</dbReference>
<comment type="subcellular location">
    <subcellularLocation>
        <location evidence="1">Membrane</location>
        <topology evidence="1">Multi-pass membrane protein</topology>
    </subcellularLocation>
</comment>
<feature type="transmembrane region" description="Helical" evidence="8">
    <location>
        <begin position="308"/>
        <end position="330"/>
    </location>
</feature>
<dbReference type="InterPro" id="IPR003663">
    <property type="entry name" value="Sugar/inositol_transpt"/>
</dbReference>
<evidence type="ECO:0000313" key="11">
    <source>
        <dbReference type="Proteomes" id="UP000235786"/>
    </source>
</evidence>
<feature type="transmembrane region" description="Helical" evidence="8">
    <location>
        <begin position="56"/>
        <end position="79"/>
    </location>
</feature>
<dbReference type="OrthoDB" id="6133115at2759"/>
<dbReference type="AlphaFoldDB" id="A0A2J6RP89"/>
<dbReference type="PROSITE" id="PS00217">
    <property type="entry name" value="SUGAR_TRANSPORT_2"/>
    <property type="match status" value="1"/>
</dbReference>
<keyword evidence="5 8" id="KW-1133">Transmembrane helix</keyword>
<evidence type="ECO:0000259" key="9">
    <source>
        <dbReference type="PROSITE" id="PS50850"/>
    </source>
</evidence>
<dbReference type="PROSITE" id="PS50850">
    <property type="entry name" value="MFS"/>
    <property type="match status" value="1"/>
</dbReference>
<sequence length="530" mass="59227">MAFFISGLSGNWLVFFITLANAASMSWFGYDQGVFSGVLIADDFKHWFPQTNDANISGITSSCFSLGAFFGSIMAFTLGDKLGRKWTITIGLIANTVGAVLQVSAFQFPQLIIGRVVNGFGMGLTSSTCPVYQAECSKPRVRGKLVVVGSLCNTAAFCLSNWMNYGLYFTGGPLQWRFPLAFQLIFPLVVASVLPFLPESPRWLLLQDRHEEALEVIARLSGKNVDIHDPDVTAEYLSIKTTIYQERKDRTPVMDVLLFRDKTQNFRRLLLSCGTQFMQQFSGVNALGYYLPTLLEQSVGFDQEMSRLLTACNGTSYLGAAFCCLLLIDLVGRRKLMLYGSVTMGSCYLIAALCLHEGEKDPAKKKTMGAVTTSMFFLYYFFYGTSYAKVPWVYNSEVNSLGWRTRGAAAATATNWMGGFIVTQFTKIGVDNLQWRFYLIFAIICYSFFPIVFCLYPETSRRTLEDMDEIFIHNSSAFVFGDKSLTQRERPQLFVEAETRRVEDGAASKVGEDVVDVKTPQVTSHVENMA</sequence>
<dbReference type="PANTHER" id="PTHR48022">
    <property type="entry name" value="PLASTIDIC GLUCOSE TRANSPORTER 4"/>
    <property type="match status" value="1"/>
</dbReference>
<feature type="transmembrane region" description="Helical" evidence="8">
    <location>
        <begin position="12"/>
        <end position="30"/>
    </location>
</feature>
<name>A0A2J6RP89_HYAVF</name>
<evidence type="ECO:0000256" key="1">
    <source>
        <dbReference type="ARBA" id="ARBA00004141"/>
    </source>
</evidence>
<dbReference type="InterPro" id="IPR050360">
    <property type="entry name" value="MFS_Sugar_Transporters"/>
</dbReference>
<feature type="transmembrane region" description="Helical" evidence="8">
    <location>
        <begin position="367"/>
        <end position="383"/>
    </location>
</feature>
<dbReference type="Gene3D" id="1.20.1250.20">
    <property type="entry name" value="MFS general substrate transporter like domains"/>
    <property type="match status" value="1"/>
</dbReference>
<dbReference type="InterPro" id="IPR005828">
    <property type="entry name" value="MFS_sugar_transport-like"/>
</dbReference>
<feature type="transmembrane region" description="Helical" evidence="8">
    <location>
        <begin position="336"/>
        <end position="355"/>
    </location>
</feature>
<dbReference type="InterPro" id="IPR020846">
    <property type="entry name" value="MFS_dom"/>
</dbReference>
<protein>
    <submittedName>
        <fullName evidence="10">General substrate transporter</fullName>
    </submittedName>
</protein>
<evidence type="ECO:0000256" key="3">
    <source>
        <dbReference type="ARBA" id="ARBA00022448"/>
    </source>
</evidence>
<evidence type="ECO:0000256" key="2">
    <source>
        <dbReference type="ARBA" id="ARBA00010992"/>
    </source>
</evidence>
<dbReference type="InterPro" id="IPR005829">
    <property type="entry name" value="Sugar_transporter_CS"/>
</dbReference>
<gene>
    <name evidence="10" type="ORF">L207DRAFT_565805</name>
</gene>
<evidence type="ECO:0000256" key="4">
    <source>
        <dbReference type="ARBA" id="ARBA00022692"/>
    </source>
</evidence>
<dbReference type="Pfam" id="PF00083">
    <property type="entry name" value="Sugar_tr"/>
    <property type="match status" value="1"/>
</dbReference>
<feature type="transmembrane region" description="Helical" evidence="8">
    <location>
        <begin position="86"/>
        <end position="106"/>
    </location>
</feature>
<dbReference type="EMBL" id="KZ613945">
    <property type="protein sequence ID" value="PMD40318.1"/>
    <property type="molecule type" value="Genomic_DNA"/>
</dbReference>
<keyword evidence="4 8" id="KW-0812">Transmembrane</keyword>
<organism evidence="10 11">
    <name type="scientific">Hyaloscypha variabilis (strain UAMH 11265 / GT02V1 / F)</name>
    <name type="common">Meliniomyces variabilis</name>
    <dbReference type="NCBI Taxonomy" id="1149755"/>
    <lineage>
        <taxon>Eukaryota</taxon>
        <taxon>Fungi</taxon>
        <taxon>Dikarya</taxon>
        <taxon>Ascomycota</taxon>
        <taxon>Pezizomycotina</taxon>
        <taxon>Leotiomycetes</taxon>
        <taxon>Helotiales</taxon>
        <taxon>Hyaloscyphaceae</taxon>
        <taxon>Hyaloscypha</taxon>
        <taxon>Hyaloscypha variabilis</taxon>
    </lineage>
</organism>
<dbReference type="NCBIfam" id="TIGR00879">
    <property type="entry name" value="SP"/>
    <property type="match status" value="1"/>
</dbReference>
<evidence type="ECO:0000256" key="5">
    <source>
        <dbReference type="ARBA" id="ARBA00022989"/>
    </source>
</evidence>
<accession>A0A2J6RP89</accession>
<dbReference type="PANTHER" id="PTHR48022:SF26">
    <property type="entry name" value="MAJOR FACILITATOR SUPERFAMILY (MFS) PROFILE DOMAIN-CONTAINING PROTEIN-RELATED"/>
    <property type="match status" value="1"/>
</dbReference>
<feature type="transmembrane region" description="Helical" evidence="8">
    <location>
        <begin position="176"/>
        <end position="197"/>
    </location>
</feature>
<evidence type="ECO:0000256" key="6">
    <source>
        <dbReference type="ARBA" id="ARBA00023136"/>
    </source>
</evidence>
<dbReference type="InterPro" id="IPR036259">
    <property type="entry name" value="MFS_trans_sf"/>
</dbReference>
<feature type="domain" description="Major facilitator superfamily (MFS) profile" evidence="9">
    <location>
        <begin position="17"/>
        <end position="460"/>
    </location>
</feature>
<dbReference type="PRINTS" id="PR00171">
    <property type="entry name" value="SUGRTRNSPORT"/>
</dbReference>
<reference evidence="10 11" key="1">
    <citation type="submission" date="2016-04" db="EMBL/GenBank/DDBJ databases">
        <title>A degradative enzymes factory behind the ericoid mycorrhizal symbiosis.</title>
        <authorList>
            <consortium name="DOE Joint Genome Institute"/>
            <person name="Martino E."/>
            <person name="Morin E."/>
            <person name="Grelet G."/>
            <person name="Kuo A."/>
            <person name="Kohler A."/>
            <person name="Daghino S."/>
            <person name="Barry K."/>
            <person name="Choi C."/>
            <person name="Cichocki N."/>
            <person name="Clum A."/>
            <person name="Copeland A."/>
            <person name="Hainaut M."/>
            <person name="Haridas S."/>
            <person name="Labutti K."/>
            <person name="Lindquist E."/>
            <person name="Lipzen A."/>
            <person name="Khouja H.-R."/>
            <person name="Murat C."/>
            <person name="Ohm R."/>
            <person name="Olson A."/>
            <person name="Spatafora J."/>
            <person name="Veneault-Fourrey C."/>
            <person name="Henrissat B."/>
            <person name="Grigoriev I."/>
            <person name="Martin F."/>
            <person name="Perotto S."/>
        </authorList>
    </citation>
    <scope>NUCLEOTIDE SEQUENCE [LARGE SCALE GENOMIC DNA]</scope>
    <source>
        <strain evidence="10 11">F</strain>
    </source>
</reference>
<evidence type="ECO:0000256" key="8">
    <source>
        <dbReference type="SAM" id="Phobius"/>
    </source>
</evidence>
<proteinExistence type="inferred from homology"/>
<dbReference type="Proteomes" id="UP000235786">
    <property type="component" value="Unassembled WGS sequence"/>
</dbReference>
<evidence type="ECO:0000313" key="10">
    <source>
        <dbReference type="EMBL" id="PMD40318.1"/>
    </source>
</evidence>
<keyword evidence="3 7" id="KW-0813">Transport</keyword>
<dbReference type="GO" id="GO:0005351">
    <property type="term" value="F:carbohydrate:proton symporter activity"/>
    <property type="evidence" value="ECO:0007669"/>
    <property type="project" value="TreeGrafter"/>
</dbReference>